<name>A0ABX8WGM2_9HYPH</name>
<proteinExistence type="predicted"/>
<dbReference type="CDD" id="cd02440">
    <property type="entry name" value="AdoMet_MTases"/>
    <property type="match status" value="1"/>
</dbReference>
<dbReference type="Pfam" id="PF08241">
    <property type="entry name" value="Methyltransf_11"/>
    <property type="match status" value="1"/>
</dbReference>
<dbReference type="Gene3D" id="3.40.50.150">
    <property type="entry name" value="Vaccinia Virus protein VP39"/>
    <property type="match status" value="1"/>
</dbReference>
<dbReference type="GO" id="GO:0032259">
    <property type="term" value="P:methylation"/>
    <property type="evidence" value="ECO:0007669"/>
    <property type="project" value="UniProtKB-KW"/>
</dbReference>
<dbReference type="InterPro" id="IPR013216">
    <property type="entry name" value="Methyltransf_11"/>
</dbReference>
<feature type="domain" description="Methyltransferase type 11" evidence="1">
    <location>
        <begin position="43"/>
        <end position="123"/>
    </location>
</feature>
<evidence type="ECO:0000259" key="1">
    <source>
        <dbReference type="Pfam" id="PF08241"/>
    </source>
</evidence>
<reference evidence="2 3" key="1">
    <citation type="submission" date="2021-08" db="EMBL/GenBank/DDBJ databases">
        <title>Devosia salina sp. nov., isolated from the South China Sea sediment.</title>
        <authorList>
            <person name="Zhou Z."/>
        </authorList>
    </citation>
    <scope>NUCLEOTIDE SEQUENCE [LARGE SCALE GENOMIC DNA]</scope>
    <source>
        <strain evidence="2 3">SCS-3</strain>
    </source>
</reference>
<dbReference type="InterPro" id="IPR029063">
    <property type="entry name" value="SAM-dependent_MTases_sf"/>
</dbReference>
<protein>
    <submittedName>
        <fullName evidence="2">Class I SAM-dependent methyltransferase</fullName>
    </submittedName>
</protein>
<dbReference type="RefSeq" id="WP_220304372.1">
    <property type="nucleotide sequence ID" value="NZ_CP080590.1"/>
</dbReference>
<organism evidence="2 3">
    <name type="scientific">Devosia salina</name>
    <dbReference type="NCBI Taxonomy" id="2860336"/>
    <lineage>
        <taxon>Bacteria</taxon>
        <taxon>Pseudomonadati</taxon>
        <taxon>Pseudomonadota</taxon>
        <taxon>Alphaproteobacteria</taxon>
        <taxon>Hyphomicrobiales</taxon>
        <taxon>Devosiaceae</taxon>
        <taxon>Devosia</taxon>
    </lineage>
</organism>
<keyword evidence="2" id="KW-0808">Transferase</keyword>
<gene>
    <name evidence="2" type="ORF">K1X15_14745</name>
</gene>
<accession>A0ABX8WGM2</accession>
<sequence>MSRLHPGKQVLNAVHGALIFGRRVEALADALAAAIPAGPGRVLDLGCGDGQVAVALMQRRPELGVEGVDVLVRPVTHIPVTQYDGQTLPFADQSFDHVTIVDVLHHTDDPAAVLAEAARVARQSVVIKDHLREGLLAGPTLRLMDWVGNRGHDVRLPYNYLDAGQWAAAFDRAGLAEAQSQEKLGLYPAPLNWAFERRLHFVKRMVHINRA</sequence>
<dbReference type="EMBL" id="CP080590">
    <property type="protein sequence ID" value="QYO75877.1"/>
    <property type="molecule type" value="Genomic_DNA"/>
</dbReference>
<keyword evidence="3" id="KW-1185">Reference proteome</keyword>
<dbReference type="Proteomes" id="UP000825799">
    <property type="component" value="Chromosome"/>
</dbReference>
<evidence type="ECO:0000313" key="3">
    <source>
        <dbReference type="Proteomes" id="UP000825799"/>
    </source>
</evidence>
<dbReference type="SUPFAM" id="SSF53335">
    <property type="entry name" value="S-adenosyl-L-methionine-dependent methyltransferases"/>
    <property type="match status" value="1"/>
</dbReference>
<dbReference type="GO" id="GO:0008168">
    <property type="term" value="F:methyltransferase activity"/>
    <property type="evidence" value="ECO:0007669"/>
    <property type="project" value="UniProtKB-KW"/>
</dbReference>
<evidence type="ECO:0000313" key="2">
    <source>
        <dbReference type="EMBL" id="QYO75877.1"/>
    </source>
</evidence>
<keyword evidence="2" id="KW-0489">Methyltransferase</keyword>